<name>A0AB94IGG7_9BACI</name>
<sequence>MRLERKWKMSYKSRSKPVEAIILGILNARMTLGEKEMQRLHNLDKGFEGEVKFDSLTEKLQCSSYILKDLLLEHNGSKFQIDSLMLTQEPLYYFEVKNYEGDYYFENDRFYTFSKKDKEIKNPLQQLERGESLLRQMLQHYGYRIPIEAYVVFVNPEFHCFQAPLNKPIIFPNQLNRFMKKLNMRPSRLNGSHKKLADHLVSMHQIVLPYDKLPPYTYAQLNKGPLCAVCDSLKTSVVDRKLVCAICGHEELLDHAILRSVEELKLLFPDIKITTVLVHDWFQVVDSMKTIRRVLVQNYNAVGKKEYNFLKLK</sequence>
<organism evidence="2 3">
    <name type="scientific">Neobacillus vireti LMG 21834</name>
    <dbReference type="NCBI Taxonomy" id="1131730"/>
    <lineage>
        <taxon>Bacteria</taxon>
        <taxon>Bacillati</taxon>
        <taxon>Bacillota</taxon>
        <taxon>Bacilli</taxon>
        <taxon>Bacillales</taxon>
        <taxon>Bacillaceae</taxon>
        <taxon>Neobacillus</taxon>
    </lineage>
</organism>
<dbReference type="InterPro" id="IPR011528">
    <property type="entry name" value="NERD"/>
</dbReference>
<evidence type="ECO:0000313" key="3">
    <source>
        <dbReference type="Proteomes" id="UP000018877"/>
    </source>
</evidence>
<evidence type="ECO:0000259" key="1">
    <source>
        <dbReference type="PROSITE" id="PS50965"/>
    </source>
</evidence>
<protein>
    <submittedName>
        <fullName evidence="2">NERD domain-containing protein</fullName>
    </submittedName>
</protein>
<gene>
    <name evidence="2" type="ORF">BAVI_23834</name>
</gene>
<dbReference type="AlphaFoldDB" id="A0AB94IGG7"/>
<dbReference type="PROSITE" id="PS50965">
    <property type="entry name" value="NERD"/>
    <property type="match status" value="1"/>
</dbReference>
<dbReference type="Pfam" id="PF08378">
    <property type="entry name" value="NERD"/>
    <property type="match status" value="1"/>
</dbReference>
<evidence type="ECO:0000313" key="2">
    <source>
        <dbReference type="EMBL" id="ETI66205.1"/>
    </source>
</evidence>
<dbReference type="Proteomes" id="UP000018877">
    <property type="component" value="Unassembled WGS sequence"/>
</dbReference>
<dbReference type="EMBL" id="ALAN01000161">
    <property type="protein sequence ID" value="ETI66205.1"/>
    <property type="molecule type" value="Genomic_DNA"/>
</dbReference>
<comment type="caution">
    <text evidence="2">The sequence shown here is derived from an EMBL/GenBank/DDBJ whole genome shotgun (WGS) entry which is preliminary data.</text>
</comment>
<feature type="domain" description="NERD" evidence="1">
    <location>
        <begin position="45"/>
        <end position="157"/>
    </location>
</feature>
<accession>A0AB94IGG7</accession>
<proteinExistence type="predicted"/>
<reference evidence="2 3" key="1">
    <citation type="journal article" date="2014" name="Environ. Microbiol.">
        <title>The nitrate-ammonifying and nosZ-carrying bacterium Bacillus vireti is a potent source and sink for nitric and nitrous oxide under high nitrate conditions.</title>
        <authorList>
            <person name="Mania D."/>
            <person name="Heylen K."/>
            <person name="van Spanning R.J."/>
            <person name="Frostegard A."/>
        </authorList>
    </citation>
    <scope>NUCLEOTIDE SEQUENCE [LARGE SCALE GENOMIC DNA]</scope>
    <source>
        <strain evidence="2 3">LMG 21834</strain>
    </source>
</reference>
<keyword evidence="3" id="KW-1185">Reference proteome</keyword>